<keyword evidence="7" id="KW-0223">Dioxygenase</keyword>
<evidence type="ECO:0000256" key="2">
    <source>
        <dbReference type="ARBA" id="ARBA00022723"/>
    </source>
</evidence>
<feature type="domain" description="VOC" evidence="6">
    <location>
        <begin position="162"/>
        <end position="313"/>
    </location>
</feature>
<dbReference type="InterPro" id="IPR004360">
    <property type="entry name" value="Glyas_Fos-R_dOase_dom"/>
</dbReference>
<dbReference type="STRING" id="76728.AQ490_15450"/>
<organism evidence="7 8">
    <name type="scientific">Wenjunlia vitaminophila</name>
    <name type="common">Streptomyces vitaminophilus</name>
    <dbReference type="NCBI Taxonomy" id="76728"/>
    <lineage>
        <taxon>Bacteria</taxon>
        <taxon>Bacillati</taxon>
        <taxon>Actinomycetota</taxon>
        <taxon>Actinomycetes</taxon>
        <taxon>Kitasatosporales</taxon>
        <taxon>Streptomycetaceae</taxon>
        <taxon>Wenjunlia</taxon>
    </lineage>
</organism>
<dbReference type="SUPFAM" id="SSF54593">
    <property type="entry name" value="Glyoxalase/Bleomycin resistance protein/Dihydroxybiphenyl dioxygenase"/>
    <property type="match status" value="1"/>
</dbReference>
<reference evidence="7 8" key="1">
    <citation type="submission" date="2015-10" db="EMBL/GenBank/DDBJ databases">
        <title>Draft genome sequence of pyrrolomycin-producing Streptomyces vitaminophilus.</title>
        <authorList>
            <person name="Graham D.E."/>
            <person name="Mahan K.M."/>
            <person name="Klingeman D.M."/>
            <person name="Hettich R.L."/>
            <person name="Parry R.J."/>
        </authorList>
    </citation>
    <scope>NUCLEOTIDE SEQUENCE [LARGE SCALE GENOMIC DNA]</scope>
    <source>
        <strain evidence="7 8">ATCC 31673</strain>
    </source>
</reference>
<feature type="domain" description="VOC" evidence="6">
    <location>
        <begin position="6"/>
        <end position="133"/>
    </location>
</feature>
<evidence type="ECO:0000256" key="5">
    <source>
        <dbReference type="PIRSR" id="PIRSR009283-1"/>
    </source>
</evidence>
<dbReference type="CDD" id="cd07250">
    <property type="entry name" value="HPPD_C_like"/>
    <property type="match status" value="1"/>
</dbReference>
<dbReference type="EMBL" id="LLZU01000005">
    <property type="protein sequence ID" value="KRV50476.1"/>
    <property type="molecule type" value="Genomic_DNA"/>
</dbReference>
<keyword evidence="8" id="KW-1185">Reference proteome</keyword>
<comment type="caution">
    <text evidence="7">The sequence shown here is derived from an EMBL/GenBank/DDBJ whole genome shotgun (WGS) entry which is preliminary data.</text>
</comment>
<gene>
    <name evidence="7" type="ORF">AQ490_15450</name>
</gene>
<feature type="binding site" evidence="5">
    <location>
        <position position="324"/>
    </location>
    <ligand>
        <name>Fe cation</name>
        <dbReference type="ChEBI" id="CHEBI:24875"/>
    </ligand>
</feature>
<keyword evidence="4 5" id="KW-0408">Iron</keyword>
<evidence type="ECO:0000256" key="4">
    <source>
        <dbReference type="ARBA" id="ARBA00023004"/>
    </source>
</evidence>
<dbReference type="PROSITE" id="PS51819">
    <property type="entry name" value="VOC"/>
    <property type="match status" value="2"/>
</dbReference>
<dbReference type="InterPro" id="IPR041736">
    <property type="entry name" value="4OHPhenylPyrv_dOase_N"/>
</dbReference>
<dbReference type="InterPro" id="IPR005956">
    <property type="entry name" value="4OHPhenylPyrv_dOase"/>
</dbReference>
<feature type="binding site" evidence="5">
    <location>
        <position position="165"/>
    </location>
    <ligand>
        <name>Fe cation</name>
        <dbReference type="ChEBI" id="CHEBI:24875"/>
    </ligand>
</feature>
<protein>
    <submittedName>
        <fullName evidence="7">4-hydroxyphenylpyruvate dioxygenase</fullName>
    </submittedName>
</protein>
<dbReference type="PANTHER" id="PTHR11959:SF1">
    <property type="entry name" value="4-HYDROXYPHENYLPYRUVATE DIOXYGENASE"/>
    <property type="match status" value="1"/>
</dbReference>
<dbReference type="Proteomes" id="UP000050867">
    <property type="component" value="Unassembled WGS sequence"/>
</dbReference>
<keyword evidence="7" id="KW-0560">Oxidoreductase</keyword>
<evidence type="ECO:0000259" key="6">
    <source>
        <dbReference type="PROSITE" id="PS51819"/>
    </source>
</evidence>
<dbReference type="AlphaFoldDB" id="A0A0T6LXK1"/>
<dbReference type="Pfam" id="PF13669">
    <property type="entry name" value="Glyoxalase_4"/>
    <property type="match status" value="1"/>
</dbReference>
<dbReference type="GO" id="GO:0006572">
    <property type="term" value="P:L-tyrosine catabolic process"/>
    <property type="evidence" value="ECO:0007669"/>
    <property type="project" value="TreeGrafter"/>
</dbReference>
<dbReference type="OrthoDB" id="9780241at2"/>
<dbReference type="NCBIfam" id="TIGR01263">
    <property type="entry name" value="4HPPD"/>
    <property type="match status" value="1"/>
</dbReference>
<comment type="similarity">
    <text evidence="1">Belongs to the 4HPPD family.</text>
</comment>
<keyword evidence="7" id="KW-0670">Pyruvate</keyword>
<keyword evidence="3" id="KW-0677">Repeat</keyword>
<evidence type="ECO:0000256" key="3">
    <source>
        <dbReference type="ARBA" id="ARBA00022737"/>
    </source>
</evidence>
<dbReference type="InterPro" id="IPR029068">
    <property type="entry name" value="Glyas_Bleomycin-R_OHBP_Dase"/>
</dbReference>
<dbReference type="Pfam" id="PF00903">
    <property type="entry name" value="Glyoxalase"/>
    <property type="match status" value="1"/>
</dbReference>
<dbReference type="PANTHER" id="PTHR11959">
    <property type="entry name" value="4-HYDROXYPHENYLPYRUVATE DIOXYGENASE"/>
    <property type="match status" value="1"/>
</dbReference>
<dbReference type="RefSeq" id="WP_018381650.1">
    <property type="nucleotide sequence ID" value="NZ_LLZU01000005.1"/>
</dbReference>
<keyword evidence="2 5" id="KW-0479">Metal-binding</keyword>
<evidence type="ECO:0000313" key="7">
    <source>
        <dbReference type="EMBL" id="KRV50476.1"/>
    </source>
</evidence>
<evidence type="ECO:0000313" key="8">
    <source>
        <dbReference type="Proteomes" id="UP000050867"/>
    </source>
</evidence>
<dbReference type="GO" id="GO:0003868">
    <property type="term" value="F:4-hydroxyphenylpyruvate dioxygenase activity"/>
    <property type="evidence" value="ECO:0007669"/>
    <property type="project" value="InterPro"/>
</dbReference>
<dbReference type="PIRSF" id="PIRSF009283">
    <property type="entry name" value="HPP_dOase"/>
    <property type="match status" value="1"/>
</dbReference>
<feature type="binding site" evidence="5">
    <location>
        <position position="245"/>
    </location>
    <ligand>
        <name>Fe cation</name>
        <dbReference type="ChEBI" id="CHEBI:24875"/>
    </ligand>
</feature>
<name>A0A0T6LXK1_WENVI</name>
<evidence type="ECO:0000256" key="1">
    <source>
        <dbReference type="ARBA" id="ARBA00005877"/>
    </source>
</evidence>
<dbReference type="InterPro" id="IPR041735">
    <property type="entry name" value="4OHPhenylPyrv_dOase_C"/>
</dbReference>
<dbReference type="InterPro" id="IPR037523">
    <property type="entry name" value="VOC_core"/>
</dbReference>
<accession>A0A0T6LXK1</accession>
<dbReference type="Gene3D" id="3.10.180.10">
    <property type="entry name" value="2,3-Dihydroxybiphenyl 1,2-Dioxygenase, domain 1"/>
    <property type="match status" value="2"/>
</dbReference>
<sequence length="358" mass="38171">MPLDLGLGHIEFFVTDIAATGADLVARYGFQPVGWAGSRGAEGDSYSLALRQGAISLVLTRGLSQDHPASRYVLAHGNGVADIALTTGDVPAAVREATRAGGRVVAGPDTLADGSVTATISGFGDVTHTLVQRSADTPDGLPPGFTPVPDLQDQPRTHLLNALDHLAVCLEPGQLEPTVRFYETVLGFTTIFTEHIAVGRQAMNSKVVRSAAGEVVLTLIEPDTSAAPGQIDEFLRDHGGPGVQHLAFRTDDVVGAVGTLREAGVRFLSTPDAYYDLMRGRLELVAHDVEQLRDLNVLADEDHDGQLFQIFTRSTHPRGTLFFEVIERCGARTFGSGNIKALYEAVEAERLRAQGTPA</sequence>
<proteinExistence type="inferred from homology"/>
<dbReference type="eggNOG" id="COG3185">
    <property type="taxonomic scope" value="Bacteria"/>
</dbReference>
<dbReference type="CDD" id="cd08342">
    <property type="entry name" value="HPPD_N_like"/>
    <property type="match status" value="1"/>
</dbReference>
<dbReference type="GO" id="GO:0046872">
    <property type="term" value="F:metal ion binding"/>
    <property type="evidence" value="ECO:0007669"/>
    <property type="project" value="UniProtKB-KW"/>
</dbReference>
<comment type="cofactor">
    <cofactor evidence="5">
        <name>Fe cation</name>
        <dbReference type="ChEBI" id="CHEBI:24875"/>
    </cofactor>
    <text evidence="5">Binds 1 Fe cation per subunit.</text>
</comment>